<gene>
    <name evidence="2" type="ORF">TeGR_g10680</name>
</gene>
<feature type="compositionally biased region" description="Low complexity" evidence="1">
    <location>
        <begin position="51"/>
        <end position="61"/>
    </location>
</feature>
<proteinExistence type="predicted"/>
<dbReference type="EMBL" id="BRYB01006613">
    <property type="protein sequence ID" value="GMI53179.1"/>
    <property type="molecule type" value="Genomic_DNA"/>
</dbReference>
<comment type="caution">
    <text evidence="2">The sequence shown here is derived from an EMBL/GenBank/DDBJ whole genome shotgun (WGS) entry which is preliminary data.</text>
</comment>
<protein>
    <submittedName>
        <fullName evidence="2">Uncharacterized protein</fullName>
    </submittedName>
</protein>
<sequence length="374" mass="38829">MAPAPPSQSDLASQLSALQRDVADLTAAMDTASPPPHALADDALGKAALASLPPSLSSSQDLDLDPRPGGMTKPIGGVTAGFNAQIGTHSDNPSLTAVDFDIPAGATTLLSQLARAQRSLRDTTQERDELLLENRRLRAGAGGAGGECINTGRRSRSSERRSPPARGAPSQGGERLAASNADALIKMRQLMESLEKDHELLRLTLENSEKVRLQQKELIHLLQDHRVTAAPAGRSRRSQSPAPRRSTTASPRREPSRSSPSPGPSRSRGDASGATADGRPQTAPSSNHRRAPPPQPAREARPGSGGSSGSAGSGGAARRRGSRSEEKRAAAAWGEEPPQGGGGVRRGAASNAVAARARKTREAKVAAAAGRPWA</sequence>
<feature type="compositionally biased region" description="Low complexity" evidence="1">
    <location>
        <begin position="257"/>
        <end position="266"/>
    </location>
</feature>
<feature type="region of interest" description="Disordered" evidence="1">
    <location>
        <begin position="51"/>
        <end position="77"/>
    </location>
</feature>
<feature type="compositionally biased region" description="Gly residues" evidence="1">
    <location>
        <begin position="303"/>
        <end position="315"/>
    </location>
</feature>
<reference evidence="2 3" key="1">
    <citation type="journal article" date="2023" name="Commun. Biol.">
        <title>Genome analysis of Parmales, the sister group of diatoms, reveals the evolutionary specialization of diatoms from phago-mixotrophs to photoautotrophs.</title>
        <authorList>
            <person name="Ban H."/>
            <person name="Sato S."/>
            <person name="Yoshikawa S."/>
            <person name="Yamada K."/>
            <person name="Nakamura Y."/>
            <person name="Ichinomiya M."/>
            <person name="Sato N."/>
            <person name="Blanc-Mathieu R."/>
            <person name="Endo H."/>
            <person name="Kuwata A."/>
            <person name="Ogata H."/>
        </authorList>
    </citation>
    <scope>NUCLEOTIDE SEQUENCE [LARGE SCALE GENOMIC DNA]</scope>
</reference>
<feature type="region of interest" description="Disordered" evidence="1">
    <location>
        <begin position="134"/>
        <end position="176"/>
    </location>
</feature>
<accession>A0ABQ6NAL0</accession>
<evidence type="ECO:0000313" key="3">
    <source>
        <dbReference type="Proteomes" id="UP001165060"/>
    </source>
</evidence>
<evidence type="ECO:0000256" key="1">
    <source>
        <dbReference type="SAM" id="MobiDB-lite"/>
    </source>
</evidence>
<feature type="region of interest" description="Disordered" evidence="1">
    <location>
        <begin position="225"/>
        <end position="374"/>
    </location>
</feature>
<feature type="compositionally biased region" description="Low complexity" evidence="1">
    <location>
        <begin position="229"/>
        <end position="250"/>
    </location>
</feature>
<keyword evidence="3" id="KW-1185">Reference proteome</keyword>
<organism evidence="2 3">
    <name type="scientific">Tetraparma gracilis</name>
    <dbReference type="NCBI Taxonomy" id="2962635"/>
    <lineage>
        <taxon>Eukaryota</taxon>
        <taxon>Sar</taxon>
        <taxon>Stramenopiles</taxon>
        <taxon>Ochrophyta</taxon>
        <taxon>Bolidophyceae</taxon>
        <taxon>Parmales</taxon>
        <taxon>Triparmaceae</taxon>
        <taxon>Tetraparma</taxon>
    </lineage>
</organism>
<feature type="compositionally biased region" description="Low complexity" evidence="1">
    <location>
        <begin position="346"/>
        <end position="355"/>
    </location>
</feature>
<name>A0ABQ6NAL0_9STRA</name>
<evidence type="ECO:0000313" key="2">
    <source>
        <dbReference type="EMBL" id="GMI53179.1"/>
    </source>
</evidence>
<dbReference type="Proteomes" id="UP001165060">
    <property type="component" value="Unassembled WGS sequence"/>
</dbReference>